<name>A0A165BDV5_EXIGL</name>
<evidence type="ECO:0000256" key="1">
    <source>
        <dbReference type="ARBA" id="ARBA00010139"/>
    </source>
</evidence>
<dbReference type="PANTHER" id="PTHR42877:SF8">
    <property type="entry name" value="MONOOXYGENASE"/>
    <property type="match status" value="1"/>
</dbReference>
<proteinExistence type="inferred from homology"/>
<dbReference type="SUPFAM" id="SSF51905">
    <property type="entry name" value="FAD/NAD(P)-binding domain"/>
    <property type="match status" value="2"/>
</dbReference>
<keyword evidence="4" id="KW-1185">Reference proteome</keyword>
<dbReference type="Gene3D" id="3.50.50.60">
    <property type="entry name" value="FAD/NAD(P)-binding domain"/>
    <property type="match status" value="2"/>
</dbReference>
<dbReference type="InParanoid" id="A0A165BDV5"/>
<sequence>MSPHAVRDTFASSPWTAQPIHTERHLRVITIGAGASGLLIAYKLQRSFRNFSLTVYDKNDSISGTWTENRYPGCACDIPAHIYTYTFFSNPDFTHVYSGSAQIKKYFEDFAATFDLGKYIKLQHRVARCEWDENRGEWNVDVDDLVTGTTVHDTCDILIDATGVLNDWKWPDDVRGLHTFGGDLLHTAAWPADYDLRGKKVAMLGNGSSAIQVLPAIQPIVDHLTSFIRGPTWISTPFASDGQGQREYSEEERERFRNDPAHHLEYRKEQESSLNKMYAVFLKDSSVQAEARAAMAKIIKSQVRDPVLADQLIPTWSYGCRRITPGPGYLEALQAENVTLVQSGATTVMPDGCVLTADGNSHGPFDTLICATGFATGYRPRFPVIGLGGRDLRQEWESDAKGYFALAAAGMPNYFLTFGPNSPIGNGPVLTGMERSVEYILRCVDRWQTENIHSLAPKEEAVEELAQYTDWYMSRTVWNDDCRSWYKKHSIDGRITALWPGSTLHYVEAIREPRWDDWDIQYNGNRFLWLGDGFSQVELDQDADIAWYVRNKDEDEHYSRSARRKALTSRLR</sequence>
<comment type="similarity">
    <text evidence="1">Belongs to the FAD-binding monooxygenase family.</text>
</comment>
<evidence type="ECO:0000256" key="2">
    <source>
        <dbReference type="SAM" id="MobiDB-lite"/>
    </source>
</evidence>
<dbReference type="InterPro" id="IPR051209">
    <property type="entry name" value="FAD-bind_Monooxygenase_sf"/>
</dbReference>
<evidence type="ECO:0000313" key="3">
    <source>
        <dbReference type="EMBL" id="KZV80414.1"/>
    </source>
</evidence>
<dbReference type="Pfam" id="PF13450">
    <property type="entry name" value="NAD_binding_8"/>
    <property type="match status" value="1"/>
</dbReference>
<protein>
    <submittedName>
        <fullName evidence="3">FAD/NAD(P)-binding domain-containing protein</fullName>
    </submittedName>
</protein>
<feature type="region of interest" description="Disordered" evidence="2">
    <location>
        <begin position="239"/>
        <end position="260"/>
    </location>
</feature>
<dbReference type="PANTHER" id="PTHR42877">
    <property type="entry name" value="L-ORNITHINE N(5)-MONOOXYGENASE-RELATED"/>
    <property type="match status" value="1"/>
</dbReference>
<dbReference type="AlphaFoldDB" id="A0A165BDV5"/>
<dbReference type="STRING" id="1314781.A0A165BDV5"/>
<dbReference type="Proteomes" id="UP000077266">
    <property type="component" value="Unassembled WGS sequence"/>
</dbReference>
<gene>
    <name evidence="3" type="ORF">EXIGLDRAFT_780983</name>
</gene>
<dbReference type="InterPro" id="IPR036188">
    <property type="entry name" value="FAD/NAD-bd_sf"/>
</dbReference>
<dbReference type="EMBL" id="KV426484">
    <property type="protein sequence ID" value="KZV80414.1"/>
    <property type="molecule type" value="Genomic_DNA"/>
</dbReference>
<organism evidence="3 4">
    <name type="scientific">Exidia glandulosa HHB12029</name>
    <dbReference type="NCBI Taxonomy" id="1314781"/>
    <lineage>
        <taxon>Eukaryota</taxon>
        <taxon>Fungi</taxon>
        <taxon>Dikarya</taxon>
        <taxon>Basidiomycota</taxon>
        <taxon>Agaricomycotina</taxon>
        <taxon>Agaricomycetes</taxon>
        <taxon>Auriculariales</taxon>
        <taxon>Exidiaceae</taxon>
        <taxon>Exidia</taxon>
    </lineage>
</organism>
<reference evidence="3 4" key="1">
    <citation type="journal article" date="2016" name="Mol. Biol. Evol.">
        <title>Comparative Genomics of Early-Diverging Mushroom-Forming Fungi Provides Insights into the Origins of Lignocellulose Decay Capabilities.</title>
        <authorList>
            <person name="Nagy L.G."/>
            <person name="Riley R."/>
            <person name="Tritt A."/>
            <person name="Adam C."/>
            <person name="Daum C."/>
            <person name="Floudas D."/>
            <person name="Sun H."/>
            <person name="Yadav J.S."/>
            <person name="Pangilinan J."/>
            <person name="Larsson K.H."/>
            <person name="Matsuura K."/>
            <person name="Barry K."/>
            <person name="Labutti K."/>
            <person name="Kuo R."/>
            <person name="Ohm R.A."/>
            <person name="Bhattacharya S.S."/>
            <person name="Shirouzu T."/>
            <person name="Yoshinaga Y."/>
            <person name="Martin F.M."/>
            <person name="Grigoriev I.V."/>
            <person name="Hibbett D.S."/>
        </authorList>
    </citation>
    <scope>NUCLEOTIDE SEQUENCE [LARGE SCALE GENOMIC DNA]</scope>
    <source>
        <strain evidence="3 4">HHB12029</strain>
    </source>
</reference>
<accession>A0A165BDV5</accession>
<evidence type="ECO:0000313" key="4">
    <source>
        <dbReference type="Proteomes" id="UP000077266"/>
    </source>
</evidence>
<dbReference type="OrthoDB" id="66881at2759"/>